<dbReference type="InterPro" id="IPR057495">
    <property type="entry name" value="AAA_lid_BCS1"/>
</dbReference>
<protein>
    <submittedName>
        <fullName evidence="15">Mitochondrial chaperone BCS1-A</fullName>
    </submittedName>
</protein>
<evidence type="ECO:0000256" key="1">
    <source>
        <dbReference type="ARBA" id="ARBA00004434"/>
    </source>
</evidence>
<dbReference type="Gene3D" id="3.40.50.300">
    <property type="entry name" value="P-loop containing nucleotide triphosphate hydrolases"/>
    <property type="match status" value="1"/>
</dbReference>
<dbReference type="InterPro" id="IPR003959">
    <property type="entry name" value="ATPase_AAA_core"/>
</dbReference>
<keyword evidence="3" id="KW-0812">Transmembrane</keyword>
<dbReference type="InterPro" id="IPR003960">
    <property type="entry name" value="ATPase_AAA_CS"/>
</dbReference>
<dbReference type="EMBL" id="CAVMBE010000036">
    <property type="protein sequence ID" value="CAK4030415.1"/>
    <property type="molecule type" value="Genomic_DNA"/>
</dbReference>
<evidence type="ECO:0000256" key="6">
    <source>
        <dbReference type="ARBA" id="ARBA00022801"/>
    </source>
</evidence>
<evidence type="ECO:0000313" key="16">
    <source>
        <dbReference type="Proteomes" id="UP001296104"/>
    </source>
</evidence>
<dbReference type="PANTHER" id="PTHR23070">
    <property type="entry name" value="BCS1 AAA-TYPE ATPASE"/>
    <property type="match status" value="1"/>
</dbReference>
<keyword evidence="9" id="KW-0496">Mitochondrion</keyword>
<comment type="caution">
    <text evidence="15">The sequence shown here is derived from an EMBL/GenBank/DDBJ whole genome shotgun (WGS) entry which is preliminary data.</text>
</comment>
<dbReference type="GO" id="GO:0016887">
    <property type="term" value="F:ATP hydrolysis activity"/>
    <property type="evidence" value="ECO:0007669"/>
    <property type="project" value="InterPro"/>
</dbReference>
<keyword evidence="5" id="KW-0999">Mitochondrion inner membrane</keyword>
<feature type="domain" description="AAA+ ATPase" evidence="13">
    <location>
        <begin position="262"/>
        <end position="401"/>
    </location>
</feature>
<keyword evidence="7 12" id="KW-0067">ATP-binding</keyword>
<comment type="similarity">
    <text evidence="2">Belongs to the AAA ATPase family. BCS1 subfamily.</text>
</comment>
<dbReference type="Pfam" id="PF08740">
    <property type="entry name" value="BCS1_N"/>
    <property type="match status" value="1"/>
</dbReference>
<evidence type="ECO:0000256" key="9">
    <source>
        <dbReference type="ARBA" id="ARBA00023128"/>
    </source>
</evidence>
<dbReference type="InterPro" id="IPR014851">
    <property type="entry name" value="BCS1_N"/>
</dbReference>
<dbReference type="Pfam" id="PF00004">
    <property type="entry name" value="AAA"/>
    <property type="match status" value="1"/>
</dbReference>
<sequence>MSFHAGGAANLRLLDPSIHGVGHMKAILINRISELDFTHLGSILAVVGVVPAAWRFLHRAWREAATWVKRWFIASVTIPAGDPLNRSVSSWVLESVIDPRNLRFHTARTEVGRDLEPGASLKKTQRAVQYFPHWETAWFWHGSKLFYVSRSLKSFSASMNDPTYDGVGGEELSISCLGLSADPIRDFIDTCREYAEKKTQFYVIIYSRDRYGLSWKPKYRKPLRRLETVHFDDSIKQALLADIRNYLDPRTQKLYQSRSMPYRRGYLFYGPPGTGKSSLSTAIAGEFGLDLYEVKVPSIANDGDLEQMFQEIPPRCIVLLEDIDAVWAQQRHERPLNDSDSDKSGSTISNVTLSGLLNVLDGVGSREGRIVIMTTNHSELLDPALVRPGRVDFKLYMGNISKHSAEQMFLRMFEPDLLSWARDASEKLDGLDRHVTLEQLKMLASQFAREIPDDTFTPSQLQGFFQLHLNDVSHAVSSIAAWVKAQQAANNTCNKDFEIC</sequence>
<comment type="catalytic activity">
    <reaction evidence="11">
        <text>ATP + H2O = ADP + phosphate + H(+)</text>
        <dbReference type="Rhea" id="RHEA:13065"/>
        <dbReference type="ChEBI" id="CHEBI:15377"/>
        <dbReference type="ChEBI" id="CHEBI:15378"/>
        <dbReference type="ChEBI" id="CHEBI:30616"/>
        <dbReference type="ChEBI" id="CHEBI:43474"/>
        <dbReference type="ChEBI" id="CHEBI:456216"/>
    </reaction>
    <physiologicalReaction direction="left-to-right" evidence="11">
        <dbReference type="Rhea" id="RHEA:13066"/>
    </physiologicalReaction>
</comment>
<dbReference type="Proteomes" id="UP001296104">
    <property type="component" value="Unassembled WGS sequence"/>
</dbReference>
<keyword evidence="8" id="KW-1133">Transmembrane helix</keyword>
<feature type="domain" description="BCS1 N-terminal" evidence="14">
    <location>
        <begin position="45"/>
        <end position="229"/>
    </location>
</feature>
<evidence type="ECO:0000256" key="5">
    <source>
        <dbReference type="ARBA" id="ARBA00022792"/>
    </source>
</evidence>
<dbReference type="GO" id="GO:0005743">
    <property type="term" value="C:mitochondrial inner membrane"/>
    <property type="evidence" value="ECO:0007669"/>
    <property type="project" value="UniProtKB-SubCell"/>
</dbReference>
<evidence type="ECO:0000256" key="4">
    <source>
        <dbReference type="ARBA" id="ARBA00022741"/>
    </source>
</evidence>
<evidence type="ECO:0000256" key="7">
    <source>
        <dbReference type="ARBA" id="ARBA00022840"/>
    </source>
</evidence>
<proteinExistence type="inferred from homology"/>
<evidence type="ECO:0000256" key="2">
    <source>
        <dbReference type="ARBA" id="ARBA00007448"/>
    </source>
</evidence>
<evidence type="ECO:0000256" key="12">
    <source>
        <dbReference type="RuleBase" id="RU003651"/>
    </source>
</evidence>
<evidence type="ECO:0000259" key="13">
    <source>
        <dbReference type="SMART" id="SM00382"/>
    </source>
</evidence>
<keyword evidence="16" id="KW-1185">Reference proteome</keyword>
<evidence type="ECO:0000256" key="11">
    <source>
        <dbReference type="ARBA" id="ARBA00048778"/>
    </source>
</evidence>
<dbReference type="SUPFAM" id="SSF52540">
    <property type="entry name" value="P-loop containing nucleoside triphosphate hydrolases"/>
    <property type="match status" value="1"/>
</dbReference>
<evidence type="ECO:0000259" key="14">
    <source>
        <dbReference type="SMART" id="SM01024"/>
    </source>
</evidence>
<dbReference type="Pfam" id="PF25426">
    <property type="entry name" value="AAA_lid_BCS1"/>
    <property type="match status" value="1"/>
</dbReference>
<reference evidence="15" key="1">
    <citation type="submission" date="2023-11" db="EMBL/GenBank/DDBJ databases">
        <authorList>
            <person name="Alioto T."/>
            <person name="Alioto T."/>
            <person name="Gomez Garrido J."/>
        </authorList>
    </citation>
    <scope>NUCLEOTIDE SEQUENCE</scope>
</reference>
<evidence type="ECO:0000256" key="10">
    <source>
        <dbReference type="ARBA" id="ARBA00023136"/>
    </source>
</evidence>
<dbReference type="InterPro" id="IPR027417">
    <property type="entry name" value="P-loop_NTPase"/>
</dbReference>
<keyword evidence="10" id="KW-0472">Membrane</keyword>
<dbReference type="SMART" id="SM00382">
    <property type="entry name" value="AAA"/>
    <property type="match status" value="1"/>
</dbReference>
<dbReference type="SMART" id="SM01024">
    <property type="entry name" value="BCS1_N"/>
    <property type="match status" value="1"/>
</dbReference>
<dbReference type="PROSITE" id="PS00674">
    <property type="entry name" value="AAA"/>
    <property type="match status" value="1"/>
</dbReference>
<dbReference type="InterPro" id="IPR003593">
    <property type="entry name" value="AAA+_ATPase"/>
</dbReference>
<evidence type="ECO:0000313" key="15">
    <source>
        <dbReference type="EMBL" id="CAK4030415.1"/>
    </source>
</evidence>
<name>A0AAI9EBW7_9PEZI</name>
<evidence type="ECO:0000256" key="8">
    <source>
        <dbReference type="ARBA" id="ARBA00022989"/>
    </source>
</evidence>
<keyword evidence="6" id="KW-0378">Hydrolase</keyword>
<organism evidence="15 16">
    <name type="scientific">Lecanosticta acicola</name>
    <dbReference type="NCBI Taxonomy" id="111012"/>
    <lineage>
        <taxon>Eukaryota</taxon>
        <taxon>Fungi</taxon>
        <taxon>Dikarya</taxon>
        <taxon>Ascomycota</taxon>
        <taxon>Pezizomycotina</taxon>
        <taxon>Dothideomycetes</taxon>
        <taxon>Dothideomycetidae</taxon>
        <taxon>Mycosphaerellales</taxon>
        <taxon>Mycosphaerellaceae</taxon>
        <taxon>Lecanosticta</taxon>
    </lineage>
</organism>
<comment type="subcellular location">
    <subcellularLocation>
        <location evidence="1">Mitochondrion inner membrane</location>
        <topology evidence="1">Single-pass membrane protein</topology>
    </subcellularLocation>
</comment>
<dbReference type="GO" id="GO:0005524">
    <property type="term" value="F:ATP binding"/>
    <property type="evidence" value="ECO:0007669"/>
    <property type="project" value="UniProtKB-KW"/>
</dbReference>
<dbReference type="AlphaFoldDB" id="A0AAI9EBW7"/>
<gene>
    <name evidence="15" type="ORF">LECACI_7A005573</name>
</gene>
<evidence type="ECO:0000256" key="3">
    <source>
        <dbReference type="ARBA" id="ARBA00022692"/>
    </source>
</evidence>
<accession>A0AAI9EBW7</accession>
<dbReference type="InterPro" id="IPR050747">
    <property type="entry name" value="Mitochondrial_chaperone_BCS1"/>
</dbReference>
<keyword evidence="4 12" id="KW-0547">Nucleotide-binding</keyword>